<gene>
    <name evidence="2" type="ORF">PG993_004579</name>
</gene>
<evidence type="ECO:0000313" key="2">
    <source>
        <dbReference type="EMBL" id="KAK8044555.1"/>
    </source>
</evidence>
<accession>A0ABR1TF59</accession>
<evidence type="ECO:0000313" key="3">
    <source>
        <dbReference type="Proteomes" id="UP001444661"/>
    </source>
</evidence>
<name>A0ABR1TF59_9PEZI</name>
<dbReference type="EMBL" id="JAQQWK010000003">
    <property type="protein sequence ID" value="KAK8044555.1"/>
    <property type="molecule type" value="Genomic_DNA"/>
</dbReference>
<protein>
    <recommendedName>
        <fullName evidence="4">BTB domain-containing protein</fullName>
    </recommendedName>
</protein>
<feature type="region of interest" description="Disordered" evidence="1">
    <location>
        <begin position="33"/>
        <end position="91"/>
    </location>
</feature>
<comment type="caution">
    <text evidence="2">The sequence shown here is derived from an EMBL/GenBank/DDBJ whole genome shotgun (WGS) entry which is preliminary data.</text>
</comment>
<proteinExistence type="predicted"/>
<evidence type="ECO:0000256" key="1">
    <source>
        <dbReference type="SAM" id="MobiDB-lite"/>
    </source>
</evidence>
<evidence type="ECO:0008006" key="4">
    <source>
        <dbReference type="Google" id="ProtNLM"/>
    </source>
</evidence>
<sequence>MVNLLPATSSSLRTITYHFQYEYDIMATTEHVEYPEREDETTAAGNTAGNSEPIVTVTPIKDTKDDEPPVPASLDDPAESGDSEDTLKPPDRTLVWFPLTNYPTDIVMPMNKLATPEPIIALNVKETEVEHTFFVHTDLLGTSKYFQDLFVANPGLTEHTLPPGPDVKTVGNYVSILYAHAHAHAHTHVRPLSLPRSDGRTALSQIISLARVYRISSKLCLNHIWVMNSAYNAAKDVLQNLDLAWGPGEVAQTINQLQSAFLEWSADYGPWTNSRNIARKIVETFVKTCPDLVFEMHAELLDRKFLNAIALQLMRLTRKLETDLIDKIPASPGAAGHRVLPASLMMTPSVATAPAGPSALQSATNTNVNPPVAVSPEVPARRPRRHARSASVSCVGEENLHNRYNPNSFR</sequence>
<organism evidence="2 3">
    <name type="scientific">Apiospora rasikravindrae</name>
    <dbReference type="NCBI Taxonomy" id="990691"/>
    <lineage>
        <taxon>Eukaryota</taxon>
        <taxon>Fungi</taxon>
        <taxon>Dikarya</taxon>
        <taxon>Ascomycota</taxon>
        <taxon>Pezizomycotina</taxon>
        <taxon>Sordariomycetes</taxon>
        <taxon>Xylariomycetidae</taxon>
        <taxon>Amphisphaeriales</taxon>
        <taxon>Apiosporaceae</taxon>
        <taxon>Apiospora</taxon>
    </lineage>
</organism>
<feature type="region of interest" description="Disordered" evidence="1">
    <location>
        <begin position="351"/>
        <end position="394"/>
    </location>
</feature>
<feature type="compositionally biased region" description="Polar residues" evidence="1">
    <location>
        <begin position="359"/>
        <end position="369"/>
    </location>
</feature>
<reference evidence="2 3" key="1">
    <citation type="submission" date="2023-01" db="EMBL/GenBank/DDBJ databases">
        <title>Analysis of 21 Apiospora genomes using comparative genomics revels a genus with tremendous synthesis potential of carbohydrate active enzymes and secondary metabolites.</title>
        <authorList>
            <person name="Sorensen T."/>
        </authorList>
    </citation>
    <scope>NUCLEOTIDE SEQUENCE [LARGE SCALE GENOMIC DNA]</scope>
    <source>
        <strain evidence="2 3">CBS 33761</strain>
    </source>
</reference>
<keyword evidence="3" id="KW-1185">Reference proteome</keyword>
<dbReference type="Proteomes" id="UP001444661">
    <property type="component" value="Unassembled WGS sequence"/>
</dbReference>